<dbReference type="InterPro" id="IPR055561">
    <property type="entry name" value="DUF7137"/>
</dbReference>
<dbReference type="GeneID" id="38126617"/>
<evidence type="ECO:0000256" key="1">
    <source>
        <dbReference type="SAM" id="MobiDB-lite"/>
    </source>
</evidence>
<reference evidence="5" key="1">
    <citation type="submission" date="2018-08" db="EMBL/GenBank/DDBJ databases">
        <title>Draft genome sequence of azole-resistant Aspergillus thermomutatus (Neosartorya pseudofischeri) strain HMR AF 39, isolated from a human nasal aspirate.</title>
        <authorList>
            <person name="Parent-Michaud M."/>
            <person name="Dufresne P.J."/>
            <person name="Fournier E."/>
            <person name="Martineau C."/>
            <person name="Moreira S."/>
            <person name="Perkins V."/>
            <person name="De Repentigny L."/>
            <person name="Dufresne S.F."/>
        </authorList>
    </citation>
    <scope>NUCLEOTIDE SEQUENCE [LARGE SCALE GENOMIC DNA]</scope>
    <source>
        <strain evidence="5">HMR AF 39</strain>
    </source>
</reference>
<evidence type="ECO:0000313" key="5">
    <source>
        <dbReference type="EMBL" id="RHZ47407.1"/>
    </source>
</evidence>
<dbReference type="RefSeq" id="XP_026611559.1">
    <property type="nucleotide sequence ID" value="XM_026758262.1"/>
</dbReference>
<evidence type="ECO:0000313" key="6">
    <source>
        <dbReference type="Proteomes" id="UP000215305"/>
    </source>
</evidence>
<dbReference type="EMBL" id="NKHU02000223">
    <property type="protein sequence ID" value="RHZ47407.1"/>
    <property type="molecule type" value="Genomic_DNA"/>
</dbReference>
<accession>A0A397GA31</accession>
<name>A0A397GA31_ASPTH</name>
<keyword evidence="2" id="KW-1133">Transmembrane helix</keyword>
<dbReference type="OrthoDB" id="2435509at2759"/>
<comment type="caution">
    <text evidence="5">The sequence shown here is derived from an EMBL/GenBank/DDBJ whole genome shotgun (WGS) entry which is preliminary data.</text>
</comment>
<protein>
    <recommendedName>
        <fullName evidence="4">DUF7137 domain-containing protein</fullName>
    </recommendedName>
</protein>
<dbReference type="PANTHER" id="PTHR42028:SF1">
    <property type="entry name" value="YALI0E30657P"/>
    <property type="match status" value="1"/>
</dbReference>
<feature type="region of interest" description="Disordered" evidence="1">
    <location>
        <begin position="43"/>
        <end position="127"/>
    </location>
</feature>
<dbReference type="AlphaFoldDB" id="A0A397GA31"/>
<evidence type="ECO:0000259" key="4">
    <source>
        <dbReference type="Pfam" id="PF23585"/>
    </source>
</evidence>
<dbReference type="STRING" id="41047.A0A397GA31"/>
<keyword evidence="3" id="KW-0732">Signal</keyword>
<dbReference type="VEuPathDB" id="FungiDB:CDV56_104643"/>
<gene>
    <name evidence="5" type="ORF">CDV56_104643</name>
</gene>
<keyword evidence="2" id="KW-0472">Membrane</keyword>
<evidence type="ECO:0000256" key="3">
    <source>
        <dbReference type="SAM" id="SignalP"/>
    </source>
</evidence>
<proteinExistence type="predicted"/>
<dbReference type="Proteomes" id="UP000215305">
    <property type="component" value="Unassembled WGS sequence"/>
</dbReference>
<keyword evidence="2" id="KW-0812">Transmembrane</keyword>
<feature type="signal peptide" evidence="3">
    <location>
        <begin position="1"/>
        <end position="22"/>
    </location>
</feature>
<keyword evidence="6" id="KW-1185">Reference proteome</keyword>
<feature type="domain" description="DUF7137" evidence="4">
    <location>
        <begin position="125"/>
        <end position="258"/>
    </location>
</feature>
<feature type="compositionally biased region" description="Low complexity" evidence="1">
    <location>
        <begin position="43"/>
        <end position="120"/>
    </location>
</feature>
<evidence type="ECO:0000256" key="2">
    <source>
        <dbReference type="SAM" id="Phobius"/>
    </source>
</evidence>
<feature type="chain" id="PRO_5017260654" description="DUF7137 domain-containing protein" evidence="3">
    <location>
        <begin position="23"/>
        <end position="297"/>
    </location>
</feature>
<dbReference type="Pfam" id="PF23585">
    <property type="entry name" value="DUF7137"/>
    <property type="match status" value="1"/>
</dbReference>
<organism evidence="5 6">
    <name type="scientific">Aspergillus thermomutatus</name>
    <name type="common">Neosartorya pseudofischeri</name>
    <dbReference type="NCBI Taxonomy" id="41047"/>
    <lineage>
        <taxon>Eukaryota</taxon>
        <taxon>Fungi</taxon>
        <taxon>Dikarya</taxon>
        <taxon>Ascomycota</taxon>
        <taxon>Pezizomycotina</taxon>
        <taxon>Eurotiomycetes</taxon>
        <taxon>Eurotiomycetidae</taxon>
        <taxon>Eurotiales</taxon>
        <taxon>Aspergillaceae</taxon>
        <taxon>Aspergillus</taxon>
        <taxon>Aspergillus subgen. Fumigati</taxon>
    </lineage>
</organism>
<sequence>MQSLNFLSFLSLLLLLGTISSAWPWPPNGLNLAHGEIVARADTTASDQTTADSTASSTDSASETSTAKDSTATDSSSGTDTATGTAKETGTQTGTGTTTETATGKSSKNSKTKTSTKTTSIDARLPAGGTSMLIPTAGATTYYKIGDYVTFAWNYTSLSVTPSAVNVLASCTMNSATYTLSSNMSVEATGKVVWDTAKYQANATVPLLTATYTLYVVDVDKDIGDTASAGHLGSQNGYTFGMYIPQSYTPLNEYNCATCNSALSETERQALKFAFGMVMITIASFTWFAGDFGVFST</sequence>
<dbReference type="PANTHER" id="PTHR42028">
    <property type="entry name" value="CHROMOSOME 1, WHOLE GENOME SHOTGUN SEQUENCE"/>
    <property type="match status" value="1"/>
</dbReference>
<feature type="transmembrane region" description="Helical" evidence="2">
    <location>
        <begin position="273"/>
        <end position="295"/>
    </location>
</feature>